<proteinExistence type="predicted"/>
<feature type="compositionally biased region" description="Polar residues" evidence="1">
    <location>
        <begin position="89"/>
        <end position="110"/>
    </location>
</feature>
<dbReference type="VEuPathDB" id="FungiDB:PPTG_02070"/>
<dbReference type="AlphaFoldDB" id="W2JBS3"/>
<sequence length="110" mass="12049">SGSQQTYTTKFFHLLSQLDCKMPEIVKRRFYQQYVQADTSAFVSQNVPSTLQKMIELAQRFEDACGAASASSASSASSQATKVKRDQSKPQTHGKSTASKKNQGGQTISH</sequence>
<dbReference type="Proteomes" id="UP000053864">
    <property type="component" value="Unassembled WGS sequence"/>
</dbReference>
<evidence type="ECO:0000256" key="1">
    <source>
        <dbReference type="SAM" id="MobiDB-lite"/>
    </source>
</evidence>
<gene>
    <name evidence="2" type="ORF">L916_05719</name>
</gene>
<reference evidence="2 3" key="1">
    <citation type="submission" date="2013-11" db="EMBL/GenBank/DDBJ databases">
        <title>The Genome Sequence of Phytophthora parasitica CJ05E6.</title>
        <authorList>
            <consortium name="The Broad Institute Genomics Platform"/>
            <person name="Russ C."/>
            <person name="Tyler B."/>
            <person name="Panabieres F."/>
            <person name="Shan W."/>
            <person name="Tripathy S."/>
            <person name="Grunwald N."/>
            <person name="Machado M."/>
            <person name="Johnson C.S."/>
            <person name="Arredondo F."/>
            <person name="Hong C."/>
            <person name="Coffey M."/>
            <person name="Young S.K."/>
            <person name="Zeng Q."/>
            <person name="Gargeya S."/>
            <person name="Fitzgerald M."/>
            <person name="Abouelleil A."/>
            <person name="Alvarado L."/>
            <person name="Chapman S.B."/>
            <person name="Gainer-Dewar J."/>
            <person name="Goldberg J."/>
            <person name="Griggs A."/>
            <person name="Gujja S."/>
            <person name="Hansen M."/>
            <person name="Howarth C."/>
            <person name="Imamovic A."/>
            <person name="Ireland A."/>
            <person name="Larimer J."/>
            <person name="McCowan C."/>
            <person name="Murphy C."/>
            <person name="Pearson M."/>
            <person name="Poon T.W."/>
            <person name="Priest M."/>
            <person name="Roberts A."/>
            <person name="Saif S."/>
            <person name="Shea T."/>
            <person name="Sykes S."/>
            <person name="Wortman J."/>
            <person name="Nusbaum C."/>
            <person name="Birren B."/>
        </authorList>
    </citation>
    <scope>NUCLEOTIDE SEQUENCE [LARGE SCALE GENOMIC DNA]</scope>
    <source>
        <strain evidence="2 3">CJ05E6</strain>
    </source>
</reference>
<feature type="non-terminal residue" evidence="2">
    <location>
        <position position="1"/>
    </location>
</feature>
<feature type="region of interest" description="Disordered" evidence="1">
    <location>
        <begin position="70"/>
        <end position="110"/>
    </location>
</feature>
<protein>
    <submittedName>
        <fullName evidence="2">Uncharacterized protein</fullName>
    </submittedName>
</protein>
<organism evidence="2 3">
    <name type="scientific">Phytophthora nicotianae</name>
    <name type="common">Potato buckeye rot agent</name>
    <name type="synonym">Phytophthora parasitica</name>
    <dbReference type="NCBI Taxonomy" id="4792"/>
    <lineage>
        <taxon>Eukaryota</taxon>
        <taxon>Sar</taxon>
        <taxon>Stramenopiles</taxon>
        <taxon>Oomycota</taxon>
        <taxon>Peronosporomycetes</taxon>
        <taxon>Peronosporales</taxon>
        <taxon>Peronosporaceae</taxon>
        <taxon>Phytophthora</taxon>
    </lineage>
</organism>
<evidence type="ECO:0000313" key="3">
    <source>
        <dbReference type="Proteomes" id="UP000053864"/>
    </source>
</evidence>
<name>W2JBS3_PHYNI</name>
<evidence type="ECO:0000313" key="2">
    <source>
        <dbReference type="EMBL" id="ETL43870.1"/>
    </source>
</evidence>
<accession>W2JBS3</accession>
<dbReference type="EMBL" id="KI672074">
    <property type="protein sequence ID" value="ETL43870.1"/>
    <property type="molecule type" value="Genomic_DNA"/>
</dbReference>